<dbReference type="InterPro" id="IPR036291">
    <property type="entry name" value="NAD(P)-bd_dom_sf"/>
</dbReference>
<dbReference type="AlphaFoldDB" id="A0A382NJW0"/>
<organism evidence="1">
    <name type="scientific">marine metagenome</name>
    <dbReference type="NCBI Taxonomy" id="408172"/>
    <lineage>
        <taxon>unclassified sequences</taxon>
        <taxon>metagenomes</taxon>
        <taxon>ecological metagenomes</taxon>
    </lineage>
</organism>
<dbReference type="SUPFAM" id="SSF51735">
    <property type="entry name" value="NAD(P)-binding Rossmann-fold domains"/>
    <property type="match status" value="1"/>
</dbReference>
<sequence length="159" mass="17523">RVAVEPVESIEEAVRGADIVDLCAPGHFDVKEPLVELPWMKPGALVISMAASQLTEKFVLQARVATVNWNSLTAEPAPRPPYDTLIEKGLFSKDDVTELGPIMDGKADPRRTPKDIVIYDLTGGNVHDLFLATWAYEWAKKHGLGSTFKLTGEDLPREL</sequence>
<feature type="non-terminal residue" evidence="1">
    <location>
        <position position="1"/>
    </location>
</feature>
<dbReference type="InterPro" id="IPR023401">
    <property type="entry name" value="ODC_N"/>
</dbReference>
<evidence type="ECO:0000313" key="1">
    <source>
        <dbReference type="EMBL" id="SVC60778.1"/>
    </source>
</evidence>
<dbReference type="InterPro" id="IPR003462">
    <property type="entry name" value="ODC_Mu_crystall"/>
</dbReference>
<protein>
    <submittedName>
        <fullName evidence="1">Uncharacterized protein</fullName>
    </submittedName>
</protein>
<dbReference type="Gene3D" id="3.40.50.720">
    <property type="entry name" value="NAD(P)-binding Rossmann-like Domain"/>
    <property type="match status" value="1"/>
</dbReference>
<name>A0A382NJW0_9ZZZZ</name>
<gene>
    <name evidence="1" type="ORF">METZ01_LOCUS313632</name>
</gene>
<proteinExistence type="predicted"/>
<accession>A0A382NJW0</accession>
<dbReference type="Gene3D" id="3.30.1780.10">
    <property type="entry name" value="ornithine cyclodeaminase, domain 1"/>
    <property type="match status" value="1"/>
</dbReference>
<dbReference type="EMBL" id="UINC01100598">
    <property type="protein sequence ID" value="SVC60778.1"/>
    <property type="molecule type" value="Genomic_DNA"/>
</dbReference>
<reference evidence="1" key="1">
    <citation type="submission" date="2018-05" db="EMBL/GenBank/DDBJ databases">
        <authorList>
            <person name="Lanie J.A."/>
            <person name="Ng W.-L."/>
            <person name="Kazmierczak K.M."/>
            <person name="Andrzejewski T.M."/>
            <person name="Davidsen T.M."/>
            <person name="Wayne K.J."/>
            <person name="Tettelin H."/>
            <person name="Glass J.I."/>
            <person name="Rusch D."/>
            <person name="Podicherti R."/>
            <person name="Tsui H.-C.T."/>
            <person name="Winkler M.E."/>
        </authorList>
    </citation>
    <scope>NUCLEOTIDE SEQUENCE</scope>
</reference>
<dbReference type="Pfam" id="PF02423">
    <property type="entry name" value="OCD_Mu_crystall"/>
    <property type="match status" value="1"/>
</dbReference>